<reference evidence="1 2" key="1">
    <citation type="submission" date="2020-01" db="EMBL/GenBank/DDBJ databases">
        <title>Anaeroalcalibacter tamaniensis gen. nov., sp. nov., moderately halophilic strictly anaerobic fermenter bacterium from mud volcano of Taman peninsula.</title>
        <authorList>
            <person name="Frolova A."/>
            <person name="Merkel A.Y."/>
            <person name="Slobodkin A.I."/>
        </authorList>
    </citation>
    <scope>NUCLEOTIDE SEQUENCE [LARGE SCALE GENOMIC DNA]</scope>
    <source>
        <strain evidence="1 2">F-3ap</strain>
    </source>
</reference>
<gene>
    <name evidence="1" type="ORF">GXN74_01305</name>
</gene>
<organism evidence="1 2">
    <name type="scientific">Anaerotalea alkaliphila</name>
    <dbReference type="NCBI Taxonomy" id="2662126"/>
    <lineage>
        <taxon>Bacteria</taxon>
        <taxon>Bacillati</taxon>
        <taxon>Bacillota</taxon>
        <taxon>Clostridia</taxon>
        <taxon>Eubacteriales</taxon>
        <taxon>Anaerotalea</taxon>
    </lineage>
</organism>
<dbReference type="EMBL" id="JAAEEH010000002">
    <property type="protein sequence ID" value="NDL66384.1"/>
    <property type="molecule type" value="Genomic_DNA"/>
</dbReference>
<keyword evidence="2" id="KW-1185">Reference proteome</keyword>
<evidence type="ECO:0000313" key="1">
    <source>
        <dbReference type="EMBL" id="NDL66384.1"/>
    </source>
</evidence>
<accession>A0A7X5HTJ9</accession>
<dbReference type="Proteomes" id="UP000461585">
    <property type="component" value="Unassembled WGS sequence"/>
</dbReference>
<proteinExistence type="predicted"/>
<dbReference type="AlphaFoldDB" id="A0A7X5HTJ9"/>
<dbReference type="RefSeq" id="WP_162369115.1">
    <property type="nucleotide sequence ID" value="NZ_JAAEEH010000002.1"/>
</dbReference>
<name>A0A7X5HTJ9_9FIRM</name>
<sequence length="288" mass="32359">MRMTKYTLLVLLALLPLLAVQYFTWEWERMAVRLEESYKERLEDAMADGVAAIKAYSHEEFRGEQTKRVALNTEAVLGSFRQSLYFRFQVLDPAGRRNLEKLFPAVVLLGYDGFYCQGWQAVEMEGEEAFEKVLGVKRPYAVPLGGDRVLYLRLDRQVAYGDLGAGRLLEMEYGELHALLEGEDALPDALPPPEGFEDFRRLAITAQVNRAMTEAGRRRDLAAHGRERAQGSVAFPPVDGHRFGASLDDLSLAVWMEGPPLGPDRKLNLFSVGKASLLGKKAQFPVSY</sequence>
<evidence type="ECO:0000313" key="2">
    <source>
        <dbReference type="Proteomes" id="UP000461585"/>
    </source>
</evidence>
<comment type="caution">
    <text evidence="1">The sequence shown here is derived from an EMBL/GenBank/DDBJ whole genome shotgun (WGS) entry which is preliminary data.</text>
</comment>
<protein>
    <submittedName>
        <fullName evidence="1">Uncharacterized protein</fullName>
    </submittedName>
</protein>